<protein>
    <submittedName>
        <fullName evidence="2">Integrase family protein</fullName>
    </submittedName>
</protein>
<evidence type="ECO:0000313" key="3">
    <source>
        <dbReference type="Proteomes" id="UP001157887"/>
    </source>
</evidence>
<evidence type="ECO:0000313" key="2">
    <source>
        <dbReference type="EMBL" id="MDG9788046.1"/>
    </source>
</evidence>
<sequence>MVDKKTNKRKKQDGRSYDFTLQWLVKKYGQKWEIWRQLAEEWITNQDVGTAVKLEALSNFFDIYLTSSAPFTSDVLSLFLGKNGWHASTNELKRILLEKTNKGDNRSTANILNHTTHFIDWVLNTHLSQKDDNGKTIRLYTNPFEKVKSKVSNTETIHNPLPYRYICDLRHILCPKPRGHFVDWLWAQQQTGQGATQGGDWFEVDENLIDKKDQDCVWRSKKITRNNKRITIYQIWSPVTSMVLFIKLHLPLRTYQVRMLDSGEADTLRYENGNWIKNPHTFAFNHYSKTN</sequence>
<name>A0AAW6RZZ5_ACIJO</name>
<dbReference type="Proteomes" id="UP001157887">
    <property type="component" value="Unassembled WGS sequence"/>
</dbReference>
<dbReference type="Pfam" id="PF13009">
    <property type="entry name" value="Integrase_2"/>
    <property type="match status" value="1"/>
</dbReference>
<evidence type="ECO:0000256" key="1">
    <source>
        <dbReference type="SAM" id="Phobius"/>
    </source>
</evidence>
<keyword evidence="1" id="KW-1133">Transmembrane helix</keyword>
<reference evidence="2" key="1">
    <citation type="submission" date="2022-09" db="EMBL/GenBank/DDBJ databases">
        <title>Intensive care unit water sources are persistently colonized with multi-drug resistant bacteria and are the site of extensive horizontal gene transfer of antibiotic resistance genes.</title>
        <authorList>
            <person name="Diorio-Toth L."/>
        </authorList>
    </citation>
    <scope>NUCLEOTIDE SEQUENCE</scope>
    <source>
        <strain evidence="2">GD04065</strain>
    </source>
</reference>
<feature type="transmembrane region" description="Helical" evidence="1">
    <location>
        <begin position="230"/>
        <end position="250"/>
    </location>
</feature>
<keyword evidence="1" id="KW-0812">Transmembrane</keyword>
<organism evidence="2 3">
    <name type="scientific">Acinetobacter johnsonii</name>
    <dbReference type="NCBI Taxonomy" id="40214"/>
    <lineage>
        <taxon>Bacteria</taxon>
        <taxon>Pseudomonadati</taxon>
        <taxon>Pseudomonadota</taxon>
        <taxon>Gammaproteobacteria</taxon>
        <taxon>Moraxellales</taxon>
        <taxon>Moraxellaceae</taxon>
        <taxon>Acinetobacter</taxon>
    </lineage>
</organism>
<dbReference type="InterPro" id="IPR024965">
    <property type="entry name" value="Putative_integrase"/>
</dbReference>
<dbReference type="AlphaFoldDB" id="A0AAW6RZZ5"/>
<dbReference type="RefSeq" id="WP_130235047.1">
    <property type="nucleotide sequence ID" value="NZ_JAOBZW010000038.1"/>
</dbReference>
<dbReference type="EMBL" id="JAOECG010000022">
    <property type="protein sequence ID" value="MDG9788046.1"/>
    <property type="molecule type" value="Genomic_DNA"/>
</dbReference>
<comment type="caution">
    <text evidence="2">The sequence shown here is derived from an EMBL/GenBank/DDBJ whole genome shotgun (WGS) entry which is preliminary data.</text>
</comment>
<accession>A0AAW6RZZ5</accession>
<gene>
    <name evidence="2" type="ORF">N7566_13860</name>
</gene>
<proteinExistence type="predicted"/>
<keyword evidence="1" id="KW-0472">Membrane</keyword>